<dbReference type="CDD" id="cd10569">
    <property type="entry name" value="FERM_C_Talin"/>
    <property type="match status" value="1"/>
</dbReference>
<dbReference type="InterPro" id="IPR002404">
    <property type="entry name" value="IRS_PTB"/>
</dbReference>
<name>A0AAV2S0T5_MEGNR</name>
<dbReference type="GO" id="GO:0005178">
    <property type="term" value="F:integrin binding"/>
    <property type="evidence" value="ECO:0007669"/>
    <property type="project" value="TreeGrafter"/>
</dbReference>
<dbReference type="GO" id="GO:0005886">
    <property type="term" value="C:plasma membrane"/>
    <property type="evidence" value="ECO:0007669"/>
    <property type="project" value="TreeGrafter"/>
</dbReference>
<dbReference type="InterPro" id="IPR015224">
    <property type="entry name" value="Talin_cent"/>
</dbReference>
<dbReference type="PANTHER" id="PTHR19981">
    <property type="entry name" value="TALIN"/>
    <property type="match status" value="1"/>
</dbReference>
<protein>
    <recommendedName>
        <fullName evidence="1">FERM domain-containing protein</fullName>
    </recommendedName>
</protein>
<dbReference type="Pfam" id="PF02174">
    <property type="entry name" value="IRS"/>
    <property type="match status" value="1"/>
</dbReference>
<dbReference type="CDD" id="cd14473">
    <property type="entry name" value="FERM_B-lobe"/>
    <property type="match status" value="1"/>
</dbReference>
<dbReference type="Gene3D" id="1.20.120.230">
    <property type="entry name" value="Alpha-catenin/vinculin-like"/>
    <property type="match status" value="1"/>
</dbReference>
<dbReference type="GO" id="GO:0005737">
    <property type="term" value="C:cytoplasm"/>
    <property type="evidence" value="ECO:0007669"/>
    <property type="project" value="TreeGrafter"/>
</dbReference>
<organism evidence="2 3">
    <name type="scientific">Meganyctiphanes norvegica</name>
    <name type="common">Northern krill</name>
    <name type="synonym">Thysanopoda norvegica</name>
    <dbReference type="NCBI Taxonomy" id="48144"/>
    <lineage>
        <taxon>Eukaryota</taxon>
        <taxon>Metazoa</taxon>
        <taxon>Ecdysozoa</taxon>
        <taxon>Arthropoda</taxon>
        <taxon>Crustacea</taxon>
        <taxon>Multicrustacea</taxon>
        <taxon>Malacostraca</taxon>
        <taxon>Eumalacostraca</taxon>
        <taxon>Eucarida</taxon>
        <taxon>Euphausiacea</taxon>
        <taxon>Euphausiidae</taxon>
        <taxon>Meganyctiphanes</taxon>
    </lineage>
</organism>
<dbReference type="Gene3D" id="1.20.1420.10">
    <property type="entry name" value="Talin, central domain"/>
    <property type="match status" value="1"/>
</dbReference>
<dbReference type="EMBL" id="CAXKWB010036976">
    <property type="protein sequence ID" value="CAL4149306.1"/>
    <property type="molecule type" value="Genomic_DNA"/>
</dbReference>
<dbReference type="InterPro" id="IPR036476">
    <property type="entry name" value="Talin_cent_sf"/>
</dbReference>
<dbReference type="Pfam" id="PF09141">
    <property type="entry name" value="Talin_middle"/>
    <property type="match status" value="1"/>
</dbReference>
<dbReference type="InterPro" id="IPR011993">
    <property type="entry name" value="PH-like_dom_sf"/>
</dbReference>
<dbReference type="InterPro" id="IPR014352">
    <property type="entry name" value="FERM/acyl-CoA-bd_prot_sf"/>
</dbReference>
<dbReference type="GO" id="GO:0098609">
    <property type="term" value="P:cell-cell adhesion"/>
    <property type="evidence" value="ECO:0007669"/>
    <property type="project" value="TreeGrafter"/>
</dbReference>
<dbReference type="GO" id="GO:0005925">
    <property type="term" value="C:focal adhesion"/>
    <property type="evidence" value="ECO:0007669"/>
    <property type="project" value="InterPro"/>
</dbReference>
<sequence>MKDFLPKGYVKKRSIEEKIWAEHKKNGGKGELDAKEEYVTLARALKTYGVTFFLVKEKMKGKSKLESSLLGVTKDSVLRLDKKTKEILQTWPLTTVKRWKKSDNTLTLDFGDYATQNLKVQTTEGEPFIELLQGYIDIMLKKQRALDHNGIEGDDMATLEEDHVSPNKVPIMQYYGDTSHRQQSQMKSIAKPVVNHPGVRDAQLINRNSMQQPTLIQTSRMSTAALTQPQIALMSTLESGQTNITNCIDDLEAIMAELQGFGTDPESDKWKQVALDSNKLMVTSQITEMNAATSELVTLISSAHKEENPTAIGDSIQKITSNLPEMTKGVQLIAALSEGENDRVTLLSAAKNLCSAFSDILTANEPEKSDLYQNILDAASKVGEASKAMLCTVDEEPDHEGQDIQLGLAKTLKDKTADLIVKAKSVASNCKNQELQNMVLNSTTACDLVASQLVACIKVVTPTIDNPSCQSYLIETAKEFSQAVEGMVQVCKSATQDELLINDIS</sequence>
<feature type="domain" description="FERM" evidence="1">
    <location>
        <begin position="1"/>
        <end position="143"/>
    </location>
</feature>
<dbReference type="Gene3D" id="1.20.80.10">
    <property type="match status" value="1"/>
</dbReference>
<dbReference type="InterPro" id="IPR035964">
    <property type="entry name" value="I/LWEQ_dom_sf"/>
</dbReference>
<dbReference type="PROSITE" id="PS00661">
    <property type="entry name" value="FERM_2"/>
    <property type="match status" value="1"/>
</dbReference>
<dbReference type="InterPro" id="IPR019747">
    <property type="entry name" value="FERM_CS"/>
</dbReference>
<evidence type="ECO:0000313" key="3">
    <source>
        <dbReference type="Proteomes" id="UP001497623"/>
    </source>
</evidence>
<dbReference type="SMART" id="SM01244">
    <property type="entry name" value="IRS"/>
    <property type="match status" value="1"/>
</dbReference>
<keyword evidence="3" id="KW-1185">Reference proteome</keyword>
<feature type="non-terminal residue" evidence="2">
    <location>
        <position position="505"/>
    </location>
</feature>
<dbReference type="InterPro" id="IPR000299">
    <property type="entry name" value="FERM_domain"/>
</dbReference>
<gene>
    <name evidence="2" type="ORF">MNOR_LOCUS30388</name>
</gene>
<dbReference type="PROSITE" id="PS50057">
    <property type="entry name" value="FERM_3"/>
    <property type="match status" value="1"/>
</dbReference>
<dbReference type="AlphaFoldDB" id="A0AAV2S0T5"/>
<proteinExistence type="predicted"/>
<dbReference type="GO" id="GO:0030036">
    <property type="term" value="P:actin cytoskeleton organization"/>
    <property type="evidence" value="ECO:0007669"/>
    <property type="project" value="TreeGrafter"/>
</dbReference>
<accession>A0AAV2S0T5</accession>
<dbReference type="SUPFAM" id="SSF50729">
    <property type="entry name" value="PH domain-like"/>
    <property type="match status" value="1"/>
</dbReference>
<dbReference type="InterPro" id="IPR035963">
    <property type="entry name" value="FERM_2"/>
</dbReference>
<dbReference type="SUPFAM" id="SSF47031">
    <property type="entry name" value="Second domain of FERM"/>
    <property type="match status" value="1"/>
</dbReference>
<evidence type="ECO:0000259" key="1">
    <source>
        <dbReference type="PROSITE" id="PS50057"/>
    </source>
</evidence>
<dbReference type="PANTHER" id="PTHR19981:SF1">
    <property type="entry name" value="RHEA, ISOFORM B"/>
    <property type="match status" value="1"/>
</dbReference>
<dbReference type="FunFam" id="2.30.29.30:FF:000028">
    <property type="entry name" value="Talin 2"/>
    <property type="match status" value="1"/>
</dbReference>
<dbReference type="Proteomes" id="UP001497623">
    <property type="component" value="Unassembled WGS sequence"/>
</dbReference>
<reference evidence="2 3" key="1">
    <citation type="submission" date="2024-05" db="EMBL/GenBank/DDBJ databases">
        <authorList>
            <person name="Wallberg A."/>
        </authorList>
    </citation>
    <scope>NUCLEOTIDE SEQUENCE [LARGE SCALE GENOMIC DNA]</scope>
</reference>
<dbReference type="InterPro" id="IPR019748">
    <property type="entry name" value="FERM_central"/>
</dbReference>
<dbReference type="GO" id="GO:0005200">
    <property type="term" value="F:structural constituent of cytoskeleton"/>
    <property type="evidence" value="ECO:0007669"/>
    <property type="project" value="InterPro"/>
</dbReference>
<dbReference type="GO" id="GO:0003779">
    <property type="term" value="F:actin binding"/>
    <property type="evidence" value="ECO:0007669"/>
    <property type="project" value="InterPro"/>
</dbReference>
<dbReference type="Gene3D" id="2.30.29.30">
    <property type="entry name" value="Pleckstrin-homology domain (PH domain)/Phosphotyrosine-binding domain (PTB)"/>
    <property type="match status" value="1"/>
</dbReference>
<dbReference type="GO" id="GO:0001726">
    <property type="term" value="C:ruffle"/>
    <property type="evidence" value="ECO:0007669"/>
    <property type="project" value="InterPro"/>
</dbReference>
<comment type="caution">
    <text evidence="2">The sequence shown here is derived from an EMBL/GenBank/DDBJ whole genome shotgun (WGS) entry which is preliminary data.</text>
</comment>
<dbReference type="SUPFAM" id="SSF109880">
    <property type="entry name" value="A middle domain of Talin 1"/>
    <property type="match status" value="1"/>
</dbReference>
<dbReference type="SUPFAM" id="SSF109885">
    <property type="entry name" value="I/LWEQ domain"/>
    <property type="match status" value="1"/>
</dbReference>
<evidence type="ECO:0000313" key="2">
    <source>
        <dbReference type="EMBL" id="CAL4149306.1"/>
    </source>
</evidence>